<dbReference type="Gene3D" id="6.10.140.2220">
    <property type="match status" value="1"/>
</dbReference>
<keyword evidence="4" id="KW-1185">Reference proteome</keyword>
<reference evidence="3" key="1">
    <citation type="journal article" date="2022" name="Front. Genet.">
        <title>Chromosome-Scale Assembly of the Dendrobium nobile Genome Provides Insights Into the Molecular Mechanism of the Biosynthesis of the Medicinal Active Ingredient of Dendrobium.</title>
        <authorList>
            <person name="Xu Q."/>
            <person name="Niu S.-C."/>
            <person name="Li K.-L."/>
            <person name="Zheng P.-J."/>
            <person name="Zhang X.-J."/>
            <person name="Jia Y."/>
            <person name="Liu Y."/>
            <person name="Niu Y.-X."/>
            <person name="Yu L.-H."/>
            <person name="Chen D.-F."/>
            <person name="Zhang G.-Q."/>
        </authorList>
    </citation>
    <scope>NUCLEOTIDE SEQUENCE</scope>
    <source>
        <tissue evidence="3">Leaf</tissue>
    </source>
</reference>
<dbReference type="CDD" id="cd20071">
    <property type="entry name" value="SET_SMYD"/>
    <property type="match status" value="1"/>
</dbReference>
<dbReference type="InterPro" id="IPR044238">
    <property type="entry name" value="ASHR2-like"/>
</dbReference>
<name>A0A8T3A562_DENNO</name>
<dbReference type="InterPro" id="IPR046341">
    <property type="entry name" value="SET_dom_sf"/>
</dbReference>
<feature type="compositionally biased region" description="Acidic residues" evidence="1">
    <location>
        <begin position="372"/>
        <end position="382"/>
    </location>
</feature>
<protein>
    <recommendedName>
        <fullName evidence="2">SET domain-containing protein</fullName>
    </recommendedName>
</protein>
<gene>
    <name evidence="3" type="ORF">KFK09_029209</name>
</gene>
<organism evidence="3 4">
    <name type="scientific">Dendrobium nobile</name>
    <name type="common">Orchid</name>
    <dbReference type="NCBI Taxonomy" id="94219"/>
    <lineage>
        <taxon>Eukaryota</taxon>
        <taxon>Viridiplantae</taxon>
        <taxon>Streptophyta</taxon>
        <taxon>Embryophyta</taxon>
        <taxon>Tracheophyta</taxon>
        <taxon>Spermatophyta</taxon>
        <taxon>Magnoliopsida</taxon>
        <taxon>Liliopsida</taxon>
        <taxon>Asparagales</taxon>
        <taxon>Orchidaceae</taxon>
        <taxon>Epidendroideae</taxon>
        <taxon>Malaxideae</taxon>
        <taxon>Dendrobiinae</taxon>
        <taxon>Dendrobium</taxon>
    </lineage>
</organism>
<evidence type="ECO:0000313" key="4">
    <source>
        <dbReference type="Proteomes" id="UP000829196"/>
    </source>
</evidence>
<dbReference type="Proteomes" id="UP000829196">
    <property type="component" value="Unassembled WGS sequence"/>
</dbReference>
<dbReference type="Gene3D" id="1.10.220.160">
    <property type="match status" value="1"/>
</dbReference>
<dbReference type="InterPro" id="IPR001214">
    <property type="entry name" value="SET_dom"/>
</dbReference>
<proteinExistence type="predicted"/>
<dbReference type="PANTHER" id="PTHR47420:SF3">
    <property type="entry name" value="HISTONE-LYSINE N-METHYLTRANSFERASE ASHR2"/>
    <property type="match status" value="1"/>
</dbReference>
<dbReference type="AlphaFoldDB" id="A0A8T3A562"/>
<comment type="caution">
    <text evidence="3">The sequence shown here is derived from an EMBL/GenBank/DDBJ whole genome shotgun (WGS) entry which is preliminary data.</text>
</comment>
<dbReference type="SMART" id="SM00317">
    <property type="entry name" value="SET"/>
    <property type="match status" value="1"/>
</dbReference>
<dbReference type="PANTHER" id="PTHR47420">
    <property type="entry name" value="HISTONE-LYSINE N-METHYLTRANSFERASE ASHR2"/>
    <property type="match status" value="1"/>
</dbReference>
<feature type="region of interest" description="Disordered" evidence="1">
    <location>
        <begin position="369"/>
        <end position="388"/>
    </location>
</feature>
<accession>A0A8T3A562</accession>
<dbReference type="PROSITE" id="PS50280">
    <property type="entry name" value="SET"/>
    <property type="match status" value="1"/>
</dbReference>
<dbReference type="Gene3D" id="2.170.270.10">
    <property type="entry name" value="SET domain"/>
    <property type="match status" value="1"/>
</dbReference>
<feature type="region of interest" description="Disordered" evidence="1">
    <location>
        <begin position="287"/>
        <end position="306"/>
    </location>
</feature>
<dbReference type="SMR" id="A0A8T3A562"/>
<dbReference type="EMBL" id="JAGYWB010000019">
    <property type="protein sequence ID" value="KAI0489367.1"/>
    <property type="molecule type" value="Genomic_DNA"/>
</dbReference>
<evidence type="ECO:0000256" key="1">
    <source>
        <dbReference type="SAM" id="MobiDB-lite"/>
    </source>
</evidence>
<dbReference type="Pfam" id="PF00856">
    <property type="entry name" value="SET"/>
    <property type="match status" value="1"/>
</dbReference>
<sequence length="388" mass="42796">MTVVASPSPEPLVRLADIPGRGRAFLASRHIKPGEILLSDSPLLLYPAASAGEASSPFCSHCFRSVRSTPTPCPFCPSVVFCSTRCLSGALSSCHSPSICRALAALPPLPDPELRAQVQFLLAASSLSSTSPANFHRLLSLDGGDATPAQHEAIFLHSLLSPLTGFSLQVTATLIAKDRRNAFGLMEPFRAQDSGERRVRAYGIYPNASFFNHDCLPNACRFDYLDRDGDGNTDIMVRAIHDIPEGREVCLSYFPTNWGYKERQQRLMEDYGFQCICDRCEVEKNWKDEDEDEEDMEEEDEDERLEEMDEEIVENAGDGNDEFPHAYFFVRYVCDQDNCGGTMAPLPPSPQGSPSGLIECNVCGRLRKEDGFGGDDDDDDGDGIMLDQ</sequence>
<dbReference type="SUPFAM" id="SSF82199">
    <property type="entry name" value="SET domain"/>
    <property type="match status" value="1"/>
</dbReference>
<feature type="domain" description="SET" evidence="2">
    <location>
        <begin position="11"/>
        <end position="254"/>
    </location>
</feature>
<feature type="compositionally biased region" description="Acidic residues" evidence="1">
    <location>
        <begin position="288"/>
        <end position="306"/>
    </location>
</feature>
<dbReference type="OrthoDB" id="265717at2759"/>
<evidence type="ECO:0000313" key="3">
    <source>
        <dbReference type="EMBL" id="KAI0489367.1"/>
    </source>
</evidence>
<evidence type="ECO:0000259" key="2">
    <source>
        <dbReference type="PROSITE" id="PS50280"/>
    </source>
</evidence>